<comment type="caution">
    <text evidence="1">The sequence shown here is derived from an EMBL/GenBank/DDBJ whole genome shotgun (WGS) entry which is preliminary data.</text>
</comment>
<sequence length="156" mass="17178">MKNYKKVYAAFILAGGLILHGCNGIFDDLAINPNQPSMGAYFTSPSAVNDAVMTMYGYMSTQRCLGASGSKTTIIRSDEASSNSDYGKPGMFGADLNASYYTIEQPYTLMYTTASQASYIIETAPSVDFSGNEELRNAYMGEAYFWRAFAHYYLLI</sequence>
<name>A0A5M5BU17_BACOV</name>
<dbReference type="Proteomes" id="UP000323717">
    <property type="component" value="Unassembled WGS sequence"/>
</dbReference>
<feature type="non-terminal residue" evidence="1">
    <location>
        <position position="156"/>
    </location>
</feature>
<evidence type="ECO:0000313" key="2">
    <source>
        <dbReference type="Proteomes" id="UP000323717"/>
    </source>
</evidence>
<dbReference type="SUPFAM" id="SSF48452">
    <property type="entry name" value="TPR-like"/>
    <property type="match status" value="1"/>
</dbReference>
<gene>
    <name evidence="1" type="ORF">F3D71_30600</name>
</gene>
<reference evidence="1 2" key="1">
    <citation type="journal article" date="2019" name="Nat. Med.">
        <title>A library of human gut bacterial isolates paired with longitudinal multiomics data enables mechanistic microbiome research.</title>
        <authorList>
            <person name="Poyet M."/>
            <person name="Groussin M."/>
            <person name="Gibbons S.M."/>
            <person name="Avila-Pacheco J."/>
            <person name="Jiang X."/>
            <person name="Kearney S.M."/>
            <person name="Perrotta A.R."/>
            <person name="Berdy B."/>
            <person name="Zhao S."/>
            <person name="Lieberman T.D."/>
            <person name="Swanson P.K."/>
            <person name="Smith M."/>
            <person name="Roesemann S."/>
            <person name="Alexander J.E."/>
            <person name="Rich S.A."/>
            <person name="Livny J."/>
            <person name="Vlamakis H."/>
            <person name="Clish C."/>
            <person name="Bullock K."/>
            <person name="Deik A."/>
            <person name="Scott J."/>
            <person name="Pierce K.A."/>
            <person name="Xavier R.J."/>
            <person name="Alm E.J."/>
        </authorList>
    </citation>
    <scope>NUCLEOTIDE SEQUENCE [LARGE SCALE GENOMIC DNA]</scope>
    <source>
        <strain evidence="1 2">BIOML-A163</strain>
    </source>
</reference>
<proteinExistence type="predicted"/>
<dbReference type="AlphaFoldDB" id="A0A5M5BU17"/>
<dbReference type="Gene3D" id="1.25.40.390">
    <property type="match status" value="1"/>
</dbReference>
<organism evidence="1 2">
    <name type="scientific">Bacteroides ovatus</name>
    <dbReference type="NCBI Taxonomy" id="28116"/>
    <lineage>
        <taxon>Bacteria</taxon>
        <taxon>Pseudomonadati</taxon>
        <taxon>Bacteroidota</taxon>
        <taxon>Bacteroidia</taxon>
        <taxon>Bacteroidales</taxon>
        <taxon>Bacteroidaceae</taxon>
        <taxon>Bacteroides</taxon>
    </lineage>
</organism>
<evidence type="ECO:0000313" key="1">
    <source>
        <dbReference type="EMBL" id="KAA3932562.1"/>
    </source>
</evidence>
<protein>
    <submittedName>
        <fullName evidence="1">RagB/SusD family nutrient uptake outer membrane protein</fullName>
    </submittedName>
</protein>
<accession>A0A5M5BU17</accession>
<dbReference type="EMBL" id="VWLE01000920">
    <property type="protein sequence ID" value="KAA3932562.1"/>
    <property type="molecule type" value="Genomic_DNA"/>
</dbReference>
<dbReference type="InterPro" id="IPR011990">
    <property type="entry name" value="TPR-like_helical_dom_sf"/>
</dbReference>